<keyword evidence="3" id="KW-1185">Reference proteome</keyword>
<feature type="region of interest" description="Disordered" evidence="1">
    <location>
        <begin position="1"/>
        <end position="39"/>
    </location>
</feature>
<feature type="compositionally biased region" description="Low complexity" evidence="1">
    <location>
        <begin position="24"/>
        <end position="36"/>
    </location>
</feature>
<accession>A0A9D4N6Y1</accession>
<dbReference type="AlphaFoldDB" id="A0A9D4N6Y1"/>
<organism evidence="2 3">
    <name type="scientific">Dreissena polymorpha</name>
    <name type="common">Zebra mussel</name>
    <name type="synonym">Mytilus polymorpha</name>
    <dbReference type="NCBI Taxonomy" id="45954"/>
    <lineage>
        <taxon>Eukaryota</taxon>
        <taxon>Metazoa</taxon>
        <taxon>Spiralia</taxon>
        <taxon>Lophotrochozoa</taxon>
        <taxon>Mollusca</taxon>
        <taxon>Bivalvia</taxon>
        <taxon>Autobranchia</taxon>
        <taxon>Heteroconchia</taxon>
        <taxon>Euheterodonta</taxon>
        <taxon>Imparidentia</taxon>
        <taxon>Neoheterodontei</taxon>
        <taxon>Myida</taxon>
        <taxon>Dreissenoidea</taxon>
        <taxon>Dreissenidae</taxon>
        <taxon>Dreissena</taxon>
    </lineage>
</organism>
<dbReference type="EMBL" id="JAIWYP010000001">
    <property type="protein sequence ID" value="KAH3889146.1"/>
    <property type="molecule type" value="Genomic_DNA"/>
</dbReference>
<evidence type="ECO:0000313" key="2">
    <source>
        <dbReference type="EMBL" id="KAH3889146.1"/>
    </source>
</evidence>
<evidence type="ECO:0000256" key="1">
    <source>
        <dbReference type="SAM" id="MobiDB-lite"/>
    </source>
</evidence>
<gene>
    <name evidence="2" type="ORF">DPMN_013196</name>
</gene>
<feature type="compositionally biased region" description="Polar residues" evidence="1">
    <location>
        <begin position="9"/>
        <end position="23"/>
    </location>
</feature>
<dbReference type="Proteomes" id="UP000828390">
    <property type="component" value="Unassembled WGS sequence"/>
</dbReference>
<reference evidence="2" key="1">
    <citation type="journal article" date="2019" name="bioRxiv">
        <title>The Genome of the Zebra Mussel, Dreissena polymorpha: A Resource for Invasive Species Research.</title>
        <authorList>
            <person name="McCartney M.A."/>
            <person name="Auch B."/>
            <person name="Kono T."/>
            <person name="Mallez S."/>
            <person name="Zhang Y."/>
            <person name="Obille A."/>
            <person name="Becker A."/>
            <person name="Abrahante J.E."/>
            <person name="Garbe J."/>
            <person name="Badalamenti J.P."/>
            <person name="Herman A."/>
            <person name="Mangelson H."/>
            <person name="Liachko I."/>
            <person name="Sullivan S."/>
            <person name="Sone E.D."/>
            <person name="Koren S."/>
            <person name="Silverstein K.A.T."/>
            <person name="Beckman K.B."/>
            <person name="Gohl D.M."/>
        </authorList>
    </citation>
    <scope>NUCLEOTIDE SEQUENCE</scope>
    <source>
        <strain evidence="2">Duluth1</strain>
        <tissue evidence="2">Whole animal</tissue>
    </source>
</reference>
<name>A0A9D4N6Y1_DREPO</name>
<comment type="caution">
    <text evidence="2">The sequence shown here is derived from an EMBL/GenBank/DDBJ whole genome shotgun (WGS) entry which is preliminary data.</text>
</comment>
<proteinExistence type="predicted"/>
<sequence>MTDGMPLATNVSQTVQEKSLATKSSQTGQGSLQLQSGRRRPRIAARYTLVRDGPWDAASHNGVAADHGMPFATKVWQTACGISLAINITHTGQGGGALATKVLWTRHDYAYGHKGVTGGPWDAASRKAVPHVLTGCR</sequence>
<protein>
    <submittedName>
        <fullName evidence="2">Uncharacterized protein</fullName>
    </submittedName>
</protein>
<reference evidence="2" key="2">
    <citation type="submission" date="2020-11" db="EMBL/GenBank/DDBJ databases">
        <authorList>
            <person name="McCartney M.A."/>
            <person name="Auch B."/>
            <person name="Kono T."/>
            <person name="Mallez S."/>
            <person name="Becker A."/>
            <person name="Gohl D.M."/>
            <person name="Silverstein K.A.T."/>
            <person name="Koren S."/>
            <person name="Bechman K.B."/>
            <person name="Herman A."/>
            <person name="Abrahante J.E."/>
            <person name="Garbe J."/>
        </authorList>
    </citation>
    <scope>NUCLEOTIDE SEQUENCE</scope>
    <source>
        <strain evidence="2">Duluth1</strain>
        <tissue evidence="2">Whole animal</tissue>
    </source>
</reference>
<evidence type="ECO:0000313" key="3">
    <source>
        <dbReference type="Proteomes" id="UP000828390"/>
    </source>
</evidence>